<evidence type="ECO:0000259" key="10">
    <source>
        <dbReference type="Pfam" id="PF00298"/>
    </source>
</evidence>
<evidence type="ECO:0000256" key="4">
    <source>
        <dbReference type="ARBA" id="ARBA00022884"/>
    </source>
</evidence>
<dbReference type="EMBL" id="LBTX01000001">
    <property type="protein sequence ID" value="KKQ50841.1"/>
    <property type="molecule type" value="Genomic_DNA"/>
</dbReference>
<dbReference type="GO" id="GO:0003735">
    <property type="term" value="F:structural constituent of ribosome"/>
    <property type="evidence" value="ECO:0007669"/>
    <property type="project" value="InterPro"/>
</dbReference>
<dbReference type="GO" id="GO:0006412">
    <property type="term" value="P:translation"/>
    <property type="evidence" value="ECO:0007669"/>
    <property type="project" value="UniProtKB-UniRule"/>
</dbReference>
<keyword evidence="6 7" id="KW-0687">Ribonucleoprotein</keyword>
<gene>
    <name evidence="7" type="primary">rplK</name>
    <name evidence="12" type="ORF">US68_C0001G0040</name>
</gene>
<dbReference type="InterPro" id="IPR020784">
    <property type="entry name" value="Ribosomal_uL11_N"/>
</dbReference>
<dbReference type="NCBIfam" id="TIGR01632">
    <property type="entry name" value="L11_bact"/>
    <property type="match status" value="1"/>
</dbReference>
<dbReference type="Gene3D" id="3.30.1550.10">
    <property type="entry name" value="Ribosomal protein L11/L12, N-terminal domain"/>
    <property type="match status" value="1"/>
</dbReference>
<evidence type="ECO:0000256" key="6">
    <source>
        <dbReference type="ARBA" id="ARBA00023274"/>
    </source>
</evidence>
<dbReference type="FunFam" id="1.10.10.250:FF:000001">
    <property type="entry name" value="50S ribosomal protein L11"/>
    <property type="match status" value="1"/>
</dbReference>
<dbReference type="InterPro" id="IPR000911">
    <property type="entry name" value="Ribosomal_uL11"/>
</dbReference>
<dbReference type="InterPro" id="IPR036796">
    <property type="entry name" value="Ribosomal_uL11_N_sf"/>
</dbReference>
<keyword evidence="2 7" id="KW-0488">Methylation</keyword>
<dbReference type="PATRIC" id="fig|1618488.3.peg.42"/>
<evidence type="ECO:0000313" key="12">
    <source>
        <dbReference type="EMBL" id="KKQ50841.1"/>
    </source>
</evidence>
<keyword evidence="3 7" id="KW-0699">rRNA-binding</keyword>
<keyword evidence="5 7" id="KW-0689">Ribosomal protein</keyword>
<feature type="domain" description="Large ribosomal subunit protein uL11 C-terminal" evidence="10">
    <location>
        <begin position="71"/>
        <end position="139"/>
    </location>
</feature>
<dbReference type="Proteomes" id="UP000034231">
    <property type="component" value="Unassembled WGS sequence"/>
</dbReference>
<accession>A0A0G0LDV2</accession>
<dbReference type="Pfam" id="PF00298">
    <property type="entry name" value="Ribosomal_L11"/>
    <property type="match status" value="1"/>
</dbReference>
<comment type="subunit">
    <text evidence="7">Part of the ribosomal stalk of the 50S ribosomal subunit. Interacts with L10 and the large rRNA to form the base of the stalk. L10 forms an elongated spine to which L12 dimers bind in a sequential fashion forming a multimeric L10(L12)X complex.</text>
</comment>
<dbReference type="InterPro" id="IPR006519">
    <property type="entry name" value="Ribosomal_uL11_bac-typ"/>
</dbReference>
<protein>
    <recommendedName>
        <fullName evidence="7">Large ribosomal subunit protein uL11</fullName>
    </recommendedName>
</protein>
<comment type="caution">
    <text evidence="12">The sequence shown here is derived from an EMBL/GenBank/DDBJ whole genome shotgun (WGS) entry which is preliminary data.</text>
</comment>
<dbReference type="InterPro" id="IPR036769">
    <property type="entry name" value="Ribosomal_uL11_C_sf"/>
</dbReference>
<evidence type="ECO:0000256" key="7">
    <source>
        <dbReference type="HAMAP-Rule" id="MF_00736"/>
    </source>
</evidence>
<evidence type="ECO:0000313" key="13">
    <source>
        <dbReference type="Proteomes" id="UP000034231"/>
    </source>
</evidence>
<dbReference type="PANTHER" id="PTHR11661">
    <property type="entry name" value="60S RIBOSOMAL PROTEIN L12"/>
    <property type="match status" value="1"/>
</dbReference>
<dbReference type="SUPFAM" id="SSF54747">
    <property type="entry name" value="Ribosomal L11/L12e N-terminal domain"/>
    <property type="match status" value="1"/>
</dbReference>
<evidence type="ECO:0000256" key="3">
    <source>
        <dbReference type="ARBA" id="ARBA00022730"/>
    </source>
</evidence>
<evidence type="ECO:0000256" key="2">
    <source>
        <dbReference type="ARBA" id="ARBA00022481"/>
    </source>
</evidence>
<organism evidence="12 13">
    <name type="scientific">Candidatus Shapirobacteria bacterium GW2011_GWE1_38_10</name>
    <dbReference type="NCBI Taxonomy" id="1618488"/>
    <lineage>
        <taxon>Bacteria</taxon>
        <taxon>Candidatus Shapironibacteriota</taxon>
    </lineage>
</organism>
<evidence type="ECO:0000256" key="5">
    <source>
        <dbReference type="ARBA" id="ARBA00022980"/>
    </source>
</evidence>
<reference evidence="12 13" key="1">
    <citation type="journal article" date="2015" name="Nature">
        <title>rRNA introns, odd ribosomes, and small enigmatic genomes across a large radiation of phyla.</title>
        <authorList>
            <person name="Brown C.T."/>
            <person name="Hug L.A."/>
            <person name="Thomas B.C."/>
            <person name="Sharon I."/>
            <person name="Castelle C.J."/>
            <person name="Singh A."/>
            <person name="Wilkins M.J."/>
            <person name="Williams K.H."/>
            <person name="Banfield J.F."/>
        </authorList>
    </citation>
    <scope>NUCLEOTIDE SEQUENCE [LARGE SCALE GENOMIC DNA]</scope>
</reference>
<comment type="function">
    <text evidence="7 9">Forms part of the ribosomal stalk which helps the ribosome interact with GTP-bound translation factors.</text>
</comment>
<dbReference type="AlphaFoldDB" id="A0A0G0LDV2"/>
<dbReference type="GO" id="GO:0022625">
    <property type="term" value="C:cytosolic large ribosomal subunit"/>
    <property type="evidence" value="ECO:0007669"/>
    <property type="project" value="TreeGrafter"/>
</dbReference>
<dbReference type="HAMAP" id="MF_00736">
    <property type="entry name" value="Ribosomal_uL11"/>
    <property type="match status" value="1"/>
</dbReference>
<dbReference type="GO" id="GO:0070180">
    <property type="term" value="F:large ribosomal subunit rRNA binding"/>
    <property type="evidence" value="ECO:0007669"/>
    <property type="project" value="UniProtKB-UniRule"/>
</dbReference>
<dbReference type="SUPFAM" id="SSF46906">
    <property type="entry name" value="Ribosomal protein L11, C-terminal domain"/>
    <property type="match status" value="1"/>
</dbReference>
<comment type="PTM">
    <text evidence="7 9">One or more lysine residues are methylated.</text>
</comment>
<dbReference type="FunFam" id="3.30.1550.10:FF:000005">
    <property type="entry name" value="50S ribosomal protein L11"/>
    <property type="match status" value="1"/>
</dbReference>
<evidence type="ECO:0000256" key="8">
    <source>
        <dbReference type="RuleBase" id="RU003978"/>
    </source>
</evidence>
<dbReference type="Gene3D" id="1.10.10.250">
    <property type="entry name" value="Ribosomal protein L11, C-terminal domain"/>
    <property type="match status" value="1"/>
</dbReference>
<dbReference type="Pfam" id="PF03946">
    <property type="entry name" value="Ribosomal_L11_N"/>
    <property type="match status" value="1"/>
</dbReference>
<evidence type="ECO:0000259" key="11">
    <source>
        <dbReference type="Pfam" id="PF03946"/>
    </source>
</evidence>
<dbReference type="CDD" id="cd00349">
    <property type="entry name" value="Ribosomal_L11"/>
    <property type="match status" value="1"/>
</dbReference>
<comment type="similarity">
    <text evidence="1 7 8">Belongs to the universal ribosomal protein uL11 family.</text>
</comment>
<dbReference type="SMART" id="SM00649">
    <property type="entry name" value="RL11"/>
    <property type="match status" value="1"/>
</dbReference>
<dbReference type="InterPro" id="IPR020783">
    <property type="entry name" value="Ribosomal_uL11_C"/>
</dbReference>
<dbReference type="PANTHER" id="PTHR11661:SF1">
    <property type="entry name" value="LARGE RIBOSOMAL SUBUNIT PROTEIN UL11M"/>
    <property type="match status" value="1"/>
</dbReference>
<keyword evidence="4 7" id="KW-0694">RNA-binding</keyword>
<proteinExistence type="inferred from homology"/>
<evidence type="ECO:0000256" key="9">
    <source>
        <dbReference type="RuleBase" id="RU003979"/>
    </source>
</evidence>
<sequence length="141" mass="15203">MPKKIKVVVKLAIQAGAANPAPPVGTALGPQGIKIMDFCNEFNERTKDMKGSLIPSVITIYEDRSFDFIIKKPPVSDMIKKITGITKGSATTGREKIGKITQAQIEKIAADKMVDLNTKDLEAAKHMVAGTAKSMGFEIVD</sequence>
<feature type="domain" description="Large ribosomal subunit protein uL11 N-terminal" evidence="11">
    <location>
        <begin position="9"/>
        <end position="66"/>
    </location>
</feature>
<name>A0A0G0LDV2_9BACT</name>
<evidence type="ECO:0000256" key="1">
    <source>
        <dbReference type="ARBA" id="ARBA00010537"/>
    </source>
</evidence>